<dbReference type="EMBL" id="CP001037">
    <property type="protein sequence ID" value="ACC82369.1"/>
    <property type="molecule type" value="Genomic_DNA"/>
</dbReference>
<reference evidence="4" key="1">
    <citation type="submission" date="2008-04" db="EMBL/GenBank/DDBJ databases">
        <title>Complete sequence of chromosome of Nostoc punctiforme ATCC 29133.</title>
        <authorList>
            <consortium name="US DOE Joint Genome Institute"/>
            <person name="Copeland A."/>
            <person name="Lucas S."/>
            <person name="Lapidus A."/>
            <person name="Glavina del Rio T."/>
            <person name="Dalin E."/>
            <person name="Tice H."/>
            <person name="Pitluck S."/>
            <person name="Chain P."/>
            <person name="Malfatti S."/>
            <person name="Shin M."/>
            <person name="Vergez L."/>
            <person name="Schmutz J."/>
            <person name="Larimer F."/>
            <person name="Land M."/>
            <person name="Hauser L."/>
            <person name="Kyrpides N."/>
            <person name="Kim E."/>
            <person name="Meeks J.C."/>
            <person name="Elhai J."/>
            <person name="Campbell E.L."/>
            <person name="Thiel T."/>
            <person name="Longmire J."/>
            <person name="Potts M."/>
            <person name="Atlas R."/>
        </authorList>
    </citation>
    <scope>NUCLEOTIDE SEQUENCE [LARGE SCALE GENOMIC DNA]</scope>
    <source>
        <strain evidence="4">ATCC 29133 / PCC 73102</strain>
    </source>
</reference>
<dbReference type="HOGENOM" id="CLU_1667586_0_0_3"/>
<dbReference type="Proteomes" id="UP000001191">
    <property type="component" value="Chromosome"/>
</dbReference>
<evidence type="ECO:0000313" key="4">
    <source>
        <dbReference type="Proteomes" id="UP000001191"/>
    </source>
</evidence>
<evidence type="ECO:0000256" key="1">
    <source>
        <dbReference type="SAM" id="SignalP"/>
    </source>
</evidence>
<dbReference type="Pfam" id="PF16747">
    <property type="entry name" value="Adhesin_E"/>
    <property type="match status" value="1"/>
</dbReference>
<name>B2J6G4_NOSP7</name>
<gene>
    <name evidence="3" type="ordered locus">Npun_R3989</name>
</gene>
<feature type="chain" id="PRO_5002779110" description="Surface-adhesin protein E-like domain-containing protein" evidence="1">
    <location>
        <begin position="22"/>
        <end position="158"/>
    </location>
</feature>
<accession>B2J6G4</accession>
<protein>
    <recommendedName>
        <fullName evidence="2">Surface-adhesin protein E-like domain-containing protein</fullName>
    </recommendedName>
</protein>
<dbReference type="eggNOG" id="ENOG502ZUJ1">
    <property type="taxonomic scope" value="Bacteria"/>
</dbReference>
<feature type="domain" description="Surface-adhesin protein E-like" evidence="2">
    <location>
        <begin position="27"/>
        <end position="124"/>
    </location>
</feature>
<dbReference type="EnsemblBacteria" id="ACC82369">
    <property type="protein sequence ID" value="ACC82369"/>
    <property type="gene ID" value="Npun_R3989"/>
</dbReference>
<keyword evidence="1" id="KW-0732">Signal</keyword>
<keyword evidence="4" id="KW-1185">Reference proteome</keyword>
<dbReference type="RefSeq" id="WP_012410336.1">
    <property type="nucleotide sequence ID" value="NC_010628.1"/>
</dbReference>
<feature type="signal peptide" evidence="1">
    <location>
        <begin position="1"/>
        <end position="21"/>
    </location>
</feature>
<organism evidence="3 4">
    <name type="scientific">Nostoc punctiforme (strain ATCC 29133 / PCC 73102)</name>
    <dbReference type="NCBI Taxonomy" id="63737"/>
    <lineage>
        <taxon>Bacteria</taxon>
        <taxon>Bacillati</taxon>
        <taxon>Cyanobacteriota</taxon>
        <taxon>Cyanophyceae</taxon>
        <taxon>Nostocales</taxon>
        <taxon>Nostocaceae</taxon>
        <taxon>Nostoc</taxon>
    </lineage>
</organism>
<dbReference type="AlphaFoldDB" id="B2J6G4"/>
<evidence type="ECO:0000313" key="3">
    <source>
        <dbReference type="EMBL" id="ACC82369.1"/>
    </source>
</evidence>
<dbReference type="InterPro" id="IPR031939">
    <property type="entry name" value="Adhesin_E-like"/>
</dbReference>
<dbReference type="KEGG" id="npu:Npun_R3989"/>
<reference evidence="3 4" key="2">
    <citation type="journal article" date="2013" name="Plant Physiol.">
        <title>A Nostoc punctiforme Sugar Transporter Necessary to Establish a Cyanobacterium-Plant Symbiosis.</title>
        <authorList>
            <person name="Ekman M."/>
            <person name="Picossi S."/>
            <person name="Campbell E.L."/>
            <person name="Meeks J.C."/>
            <person name="Flores E."/>
        </authorList>
    </citation>
    <scope>NUCLEOTIDE SEQUENCE [LARGE SCALE GENOMIC DNA]</scope>
    <source>
        <strain evidence="4">ATCC 29133 / PCC 73102</strain>
    </source>
</reference>
<sequence>MIKKLIALSILPSTVCLPVNAQIASQWIPVAKGVQGEIFSIDKNSIQPSGSAYGFWVHIDHTQGNISATRMYMAADCGTDAIQYAWIIEANQSGQVTKNEQLNMPAMQAQSGTVNSQLVNAVCTGFSTDPQLAALTRRAQTNAEAITKAMQSAANMYK</sequence>
<proteinExistence type="predicted"/>
<evidence type="ECO:0000259" key="2">
    <source>
        <dbReference type="Pfam" id="PF16747"/>
    </source>
</evidence>